<dbReference type="Proteomes" id="UP000694930">
    <property type="component" value="Chromosome 9"/>
</dbReference>
<dbReference type="RefSeq" id="XP_015088393.1">
    <property type="nucleotide sequence ID" value="XM_015232907.2"/>
</dbReference>
<organism evidence="1 3">
    <name type="scientific">Solanum pennellii</name>
    <name type="common">Tomato</name>
    <name type="synonym">Lycopersicon pennellii</name>
    <dbReference type="NCBI Taxonomy" id="28526"/>
    <lineage>
        <taxon>Eukaryota</taxon>
        <taxon>Viridiplantae</taxon>
        <taxon>Streptophyta</taxon>
        <taxon>Embryophyta</taxon>
        <taxon>Tracheophyta</taxon>
        <taxon>Spermatophyta</taxon>
        <taxon>Magnoliopsida</taxon>
        <taxon>eudicotyledons</taxon>
        <taxon>Gunneridae</taxon>
        <taxon>Pentapetalae</taxon>
        <taxon>asterids</taxon>
        <taxon>lamiids</taxon>
        <taxon>Solanales</taxon>
        <taxon>Solanaceae</taxon>
        <taxon>Solanoideae</taxon>
        <taxon>Solaneae</taxon>
        <taxon>Solanum</taxon>
        <taxon>Solanum subgen. Lycopersicon</taxon>
    </lineage>
</organism>
<dbReference type="RefSeq" id="XP_015088394.1">
    <property type="nucleotide sequence ID" value="XM_015232908.2"/>
</dbReference>
<dbReference type="InterPro" id="IPR009291">
    <property type="entry name" value="Vps62"/>
</dbReference>
<evidence type="ECO:0000313" key="1">
    <source>
        <dbReference type="Proteomes" id="UP000694930"/>
    </source>
</evidence>
<evidence type="ECO:0000313" key="3">
    <source>
        <dbReference type="RefSeq" id="XP_015088394.1"/>
    </source>
</evidence>
<reference evidence="1" key="1">
    <citation type="journal article" date="2014" name="Nat. Genet.">
        <title>The genome of the stress-tolerant wild tomato species Solanum pennellii.</title>
        <authorList>
            <person name="Bolger A."/>
            <person name="Scossa F."/>
            <person name="Bolger M.E."/>
            <person name="Lanz C."/>
            <person name="Maumus F."/>
            <person name="Tohge T."/>
            <person name="Quesneville H."/>
            <person name="Alseekh S."/>
            <person name="Sorensen I."/>
            <person name="Lichtenstein G."/>
            <person name="Fich E.A."/>
            <person name="Conte M."/>
            <person name="Keller H."/>
            <person name="Schneeberger K."/>
            <person name="Schwacke R."/>
            <person name="Ofner I."/>
            <person name="Vrebalov J."/>
            <person name="Xu Y."/>
            <person name="Osorio S."/>
            <person name="Aflitos S.A."/>
            <person name="Schijlen E."/>
            <person name="Jimenez-Gomez J.M."/>
            <person name="Ryngajllo M."/>
            <person name="Kimura S."/>
            <person name="Kumar R."/>
            <person name="Koenig D."/>
            <person name="Headland L.R."/>
            <person name="Maloof J.N."/>
            <person name="Sinha N."/>
            <person name="van Ham R.C."/>
            <person name="Lankhorst R.K."/>
            <person name="Mao L."/>
            <person name="Vogel A."/>
            <person name="Arsova B."/>
            <person name="Panstruga R."/>
            <person name="Fei Z."/>
            <person name="Rose J.K."/>
            <person name="Zamir D."/>
            <person name="Carrari F."/>
            <person name="Giovannoni J.J."/>
            <person name="Weigel D."/>
            <person name="Usadel B."/>
            <person name="Fernie A.R."/>
        </authorList>
    </citation>
    <scope>NUCLEOTIDE SEQUENCE [LARGE SCALE GENOMIC DNA]</scope>
</reference>
<evidence type="ECO:0000313" key="2">
    <source>
        <dbReference type="RefSeq" id="XP_015088393.1"/>
    </source>
</evidence>
<dbReference type="Pfam" id="PF06101">
    <property type="entry name" value="Vps62"/>
    <property type="match status" value="1"/>
</dbReference>
<dbReference type="PANTHER" id="PTHR48203:SF1">
    <property type="entry name" value="VACUOLAR PROTEIN SORTING-ASSOCIATED PROTEIN 62"/>
    <property type="match status" value="1"/>
</dbReference>
<proteinExistence type="predicted"/>
<reference evidence="2 3" key="2">
    <citation type="submission" date="2025-05" db="UniProtKB">
        <authorList>
            <consortium name="RefSeq"/>
        </authorList>
    </citation>
    <scope>IDENTIFICATION</scope>
</reference>
<evidence type="ECO:0000313" key="4">
    <source>
        <dbReference type="RefSeq" id="XP_015088395.1"/>
    </source>
</evidence>
<dbReference type="GeneID" id="107031506"/>
<dbReference type="RefSeq" id="XP_015088396.1">
    <property type="nucleotide sequence ID" value="XM_015232910.2"/>
</dbReference>
<sequence length="575" mass="64264">MLFGLFKNVNGCVLDSPKVVYFLETDTDATLKVKRPCNLGCSGTGFASGTIKLGELEVHKISKFDFVWGCNLSQDWKQGVSFYKPRGVPDGFFSLGHYCQSNNKPLRGFVLVAREVAKPETGEHCSGNPCLPALQNPLDYTLVWSSNDGTEENFDGCGYFWLPQPPEGYKALGFIATTKPVKPELEEVKCVRADLTDECETYRLILKTSSVLSEVLAIWSIRPRHRGMHGKGISIGTFFCSSYWSTGQELNIACLKNFDTSLQAMPNLDQIHAIIRHYGPTLFFHPNEVYLPSSVQWFLDNGAMLYTRGDSVAKPIEPEGSNLPGGGTNDGQCWIDLPSDVRRDIVIFGNLESAKLYVHVKPALGGTFTDLAMWIFCPFNGPATLKVGVVNVSLSKVGQHVGDWEHFTLRVSNFTGELWSIYFSQHSGGEWVDAYDLEFIAGNKAIVYSSKSGHASFPHPGTYIQGSSKLGIGIRNDVARSNLYVDSSTQYEIISAQYLGHEAVSEPCWLQYMREWGPTIIYDSRKELEKIVNRLPIMVRNSVQSIFDKLPMELFKEEGPTGPKEKNNWFGDERW</sequence>
<dbReference type="RefSeq" id="XP_015088395.1">
    <property type="nucleotide sequence ID" value="XM_015232909.2"/>
</dbReference>
<dbReference type="PANTHER" id="PTHR48203">
    <property type="entry name" value="BNAC01G40110D PROTEIN"/>
    <property type="match status" value="1"/>
</dbReference>
<keyword evidence="1" id="KW-1185">Reference proteome</keyword>
<evidence type="ECO:0000313" key="5">
    <source>
        <dbReference type="RefSeq" id="XP_015088396.1"/>
    </source>
</evidence>
<name>A0ABM1HP89_SOLPN</name>
<gene>
    <name evidence="2 3 4 5" type="primary">LOC107031506</name>
</gene>
<accession>A0ABM1HP89</accession>
<protein>
    <submittedName>
        <fullName evidence="2 3">Uncharacterized protein LOC107031506 isoform X1</fullName>
    </submittedName>
</protein>